<feature type="chain" id="PRO_5021429874" description="Secreted protein" evidence="1">
    <location>
        <begin position="24"/>
        <end position="104"/>
    </location>
</feature>
<keyword evidence="1" id="KW-0732">Signal</keyword>
<name>A0A4Y2J6Q2_ARAVE</name>
<sequence>MQITTALLFHLLHKRLLCCHTDATEITNQQTRNFCMIPISVKVGIMLPGSDRTNRKPIAYAHPDPLDQGWRTNRTRAIDGTLPNILGTQPITKFTMKHITNERE</sequence>
<evidence type="ECO:0008006" key="4">
    <source>
        <dbReference type="Google" id="ProtNLM"/>
    </source>
</evidence>
<dbReference type="AlphaFoldDB" id="A0A4Y2J6Q2"/>
<accession>A0A4Y2J6Q2</accession>
<reference evidence="2 3" key="1">
    <citation type="journal article" date="2019" name="Sci. Rep.">
        <title>Orb-weaving spider Araneus ventricosus genome elucidates the spidroin gene catalogue.</title>
        <authorList>
            <person name="Kono N."/>
            <person name="Nakamura H."/>
            <person name="Ohtoshi R."/>
            <person name="Moran D.A.P."/>
            <person name="Shinohara A."/>
            <person name="Yoshida Y."/>
            <person name="Fujiwara M."/>
            <person name="Mori M."/>
            <person name="Tomita M."/>
            <person name="Arakawa K."/>
        </authorList>
    </citation>
    <scope>NUCLEOTIDE SEQUENCE [LARGE SCALE GENOMIC DNA]</scope>
</reference>
<evidence type="ECO:0000313" key="3">
    <source>
        <dbReference type="Proteomes" id="UP000499080"/>
    </source>
</evidence>
<protein>
    <recommendedName>
        <fullName evidence="4">Secreted protein</fullName>
    </recommendedName>
</protein>
<organism evidence="2 3">
    <name type="scientific">Araneus ventricosus</name>
    <name type="common">Orbweaver spider</name>
    <name type="synonym">Epeira ventricosa</name>
    <dbReference type="NCBI Taxonomy" id="182803"/>
    <lineage>
        <taxon>Eukaryota</taxon>
        <taxon>Metazoa</taxon>
        <taxon>Ecdysozoa</taxon>
        <taxon>Arthropoda</taxon>
        <taxon>Chelicerata</taxon>
        <taxon>Arachnida</taxon>
        <taxon>Araneae</taxon>
        <taxon>Araneomorphae</taxon>
        <taxon>Entelegynae</taxon>
        <taxon>Araneoidea</taxon>
        <taxon>Araneidae</taxon>
        <taxon>Araneus</taxon>
    </lineage>
</organism>
<feature type="signal peptide" evidence="1">
    <location>
        <begin position="1"/>
        <end position="23"/>
    </location>
</feature>
<comment type="caution">
    <text evidence="2">The sequence shown here is derived from an EMBL/GenBank/DDBJ whole genome shotgun (WGS) entry which is preliminary data.</text>
</comment>
<dbReference type="Proteomes" id="UP000499080">
    <property type="component" value="Unassembled WGS sequence"/>
</dbReference>
<dbReference type="EMBL" id="BGPR01003254">
    <property type="protein sequence ID" value="GBM85670.1"/>
    <property type="molecule type" value="Genomic_DNA"/>
</dbReference>
<keyword evidence="3" id="KW-1185">Reference proteome</keyword>
<gene>
    <name evidence="2" type="ORF">AVEN_55189_1</name>
</gene>
<evidence type="ECO:0000313" key="2">
    <source>
        <dbReference type="EMBL" id="GBM85670.1"/>
    </source>
</evidence>
<evidence type="ECO:0000256" key="1">
    <source>
        <dbReference type="SAM" id="SignalP"/>
    </source>
</evidence>
<proteinExistence type="predicted"/>